<name>A0A4P8WIW2_9EURY</name>
<dbReference type="AlphaFoldDB" id="A0A4P8WIW2"/>
<proteinExistence type="predicted"/>
<dbReference type="RefSeq" id="WP_138245483.1">
    <property type="nucleotide sequence ID" value="NZ_CP040330.1"/>
</dbReference>
<protein>
    <submittedName>
        <fullName evidence="1">Uncharacterized protein</fullName>
    </submittedName>
</protein>
<reference evidence="2" key="1">
    <citation type="submission" date="2019-05" db="EMBL/GenBank/DDBJ databases">
        <title>Genome sequence and methylation pattern of the halophilic Archaeon Natrinema versiforme BOL5-4.</title>
        <authorList>
            <person name="DasSarma P."/>
            <person name="Anton B.P."/>
            <person name="DasSarma S.L."/>
            <person name="Martinez F.L."/>
            <person name="Guzman D."/>
            <person name="Roberts R.J."/>
            <person name="DasSarma S."/>
        </authorList>
    </citation>
    <scope>NUCLEOTIDE SEQUENCE [LARGE SCALE GENOMIC DNA]</scope>
    <source>
        <strain evidence="2">BOL5-4</strain>
    </source>
</reference>
<evidence type="ECO:0000313" key="1">
    <source>
        <dbReference type="EMBL" id="QCS43012.1"/>
    </source>
</evidence>
<evidence type="ECO:0000313" key="2">
    <source>
        <dbReference type="Proteomes" id="UP000302218"/>
    </source>
</evidence>
<gene>
    <name evidence="1" type="ORF">FEJ81_11825</name>
</gene>
<dbReference type="EMBL" id="CP040330">
    <property type="protein sequence ID" value="QCS43012.1"/>
    <property type="molecule type" value="Genomic_DNA"/>
</dbReference>
<accession>A0A4P8WIW2</accession>
<dbReference type="GeneID" id="40265972"/>
<dbReference type="KEGG" id="nvr:FEJ81_11825"/>
<dbReference type="Proteomes" id="UP000302218">
    <property type="component" value="Chromosome"/>
</dbReference>
<sequence length="626" mass="70661">MVEFLQLESVNLLGKWENPLLQEETYRFYVDVSNCPADVTSAVYSGSGVNPSDDATASVISSEQLSYNRYRAHIELKVETEELDLEKDQLGITVSAEHEESFTGARRQDFNLSEYVDPDNLTTQSLVRDLSTKSENPPKKAEARVEIKDGDEWVRIPITLCELWINKDGPADITRTAKVEFPAEWDGESIIQYINGFQTDGDEYDECRIYLYDHDYDTYQIAHYGYVGGVGPASQNGSMKMWVYDPADLMRGIQVSKSYEEPTIEQVINFAIDGVDEASRPVGIQRRTIFDDVKTYIAGIQSVKAEKEDTSNLGGNEARSEDFALTGDLPVVGQFQLNVDDLVDDIFDWAFGTDITSGIRGGQKHFQMNRNNMVDLLNWFAGRLDGKWHFEPSEQGPVLLFDNTNAGLGEPSEDTDIGAFSRRLFSDEEWKEAGDATGDISDITDRDAFATITTLENQALYDIKPFNTLEVYGESHMEAMTRSVEEGSYRPSAWTSSRFARVKVTYPPLLERTGGYEYSGPVVEADTKVLEDTIREAKKEFRKHLEEETEGNITIKGEPYILPYDYIKSVMACNGVFENSDMPPITYEVNGVKHRVAADERYTTELGVSISFDETQLEIESEYMQE</sequence>
<organism evidence="1 2">
    <name type="scientific">Natrinema versiforme</name>
    <dbReference type="NCBI Taxonomy" id="88724"/>
    <lineage>
        <taxon>Archaea</taxon>
        <taxon>Methanobacteriati</taxon>
        <taxon>Methanobacteriota</taxon>
        <taxon>Stenosarchaea group</taxon>
        <taxon>Halobacteria</taxon>
        <taxon>Halobacteriales</taxon>
        <taxon>Natrialbaceae</taxon>
        <taxon>Natrinema</taxon>
    </lineage>
</organism>